<proteinExistence type="predicted"/>
<protein>
    <submittedName>
        <fullName evidence="2">Uncharacterized protein</fullName>
    </submittedName>
</protein>
<organism evidence="2 3">
    <name type="scientific">Dendrothele bispora (strain CBS 962.96)</name>
    <dbReference type="NCBI Taxonomy" id="1314807"/>
    <lineage>
        <taxon>Eukaryota</taxon>
        <taxon>Fungi</taxon>
        <taxon>Dikarya</taxon>
        <taxon>Basidiomycota</taxon>
        <taxon>Agaricomycotina</taxon>
        <taxon>Agaricomycetes</taxon>
        <taxon>Agaricomycetidae</taxon>
        <taxon>Agaricales</taxon>
        <taxon>Agaricales incertae sedis</taxon>
        <taxon>Dendrothele</taxon>
    </lineage>
</organism>
<gene>
    <name evidence="2" type="ORF">K435DRAFT_904108</name>
</gene>
<evidence type="ECO:0000313" key="3">
    <source>
        <dbReference type="Proteomes" id="UP000297245"/>
    </source>
</evidence>
<dbReference type="AlphaFoldDB" id="A0A4S8LUJ0"/>
<dbReference type="Proteomes" id="UP000297245">
    <property type="component" value="Unassembled WGS sequence"/>
</dbReference>
<keyword evidence="3" id="KW-1185">Reference proteome</keyword>
<feature type="compositionally biased region" description="Basic and acidic residues" evidence="1">
    <location>
        <begin position="404"/>
        <end position="414"/>
    </location>
</feature>
<accession>A0A4S8LUJ0</accession>
<sequence length="489" mass="55673">MSSPDLYLSNYFDIVIPILPIFLDSLGVSPHLVLCFITIDLIPVKQLWDNGSAIIRCYIAHRFKEDIDSLQSDNCLSLLLESINHNTWGVAFLQPDTGLFCISPTHSFQDGGNRPFTGWTDPKEPALSPLPVASYNDTYILSHYLKWARGDISPELAFQKDISFGSFSHPFYDHNPKQPVSLAVITTTAPAPTIIGKLKNLQYRNPQDMFKTTDNEMEVTIQIEEWWVGGEFVGQKNEPPSETVLKGWTRVSYDQLWSHSSGRCPYLDHRWLVTECSRLVHIDWNGQDWLSAGWLSQAQYFCDTVNGLCKDIPESAASLLEHLELTVIEALGLPELIPKAELQPHKFVDYQYEATKQFQLFRGYNPSTQEFVKRHGLPLVDIIWPDGKTEPDEDGDSWYDCPETQDKNSDDLHEDPFPVSKEFIKRSLDNQCSTRCNDSVRRDKRSCSDENFDAQEVEGAGMTPAPLWGSVRRALSLFPGFFNHFVVVR</sequence>
<reference evidence="2 3" key="1">
    <citation type="journal article" date="2019" name="Nat. Ecol. Evol.">
        <title>Megaphylogeny resolves global patterns of mushroom evolution.</title>
        <authorList>
            <person name="Varga T."/>
            <person name="Krizsan K."/>
            <person name="Foldi C."/>
            <person name="Dima B."/>
            <person name="Sanchez-Garcia M."/>
            <person name="Sanchez-Ramirez S."/>
            <person name="Szollosi G.J."/>
            <person name="Szarkandi J.G."/>
            <person name="Papp V."/>
            <person name="Albert L."/>
            <person name="Andreopoulos W."/>
            <person name="Angelini C."/>
            <person name="Antonin V."/>
            <person name="Barry K.W."/>
            <person name="Bougher N.L."/>
            <person name="Buchanan P."/>
            <person name="Buyck B."/>
            <person name="Bense V."/>
            <person name="Catcheside P."/>
            <person name="Chovatia M."/>
            <person name="Cooper J."/>
            <person name="Damon W."/>
            <person name="Desjardin D."/>
            <person name="Finy P."/>
            <person name="Geml J."/>
            <person name="Haridas S."/>
            <person name="Hughes K."/>
            <person name="Justo A."/>
            <person name="Karasinski D."/>
            <person name="Kautmanova I."/>
            <person name="Kiss B."/>
            <person name="Kocsube S."/>
            <person name="Kotiranta H."/>
            <person name="LaButti K.M."/>
            <person name="Lechner B.E."/>
            <person name="Liimatainen K."/>
            <person name="Lipzen A."/>
            <person name="Lukacs Z."/>
            <person name="Mihaltcheva S."/>
            <person name="Morgado L.N."/>
            <person name="Niskanen T."/>
            <person name="Noordeloos M.E."/>
            <person name="Ohm R.A."/>
            <person name="Ortiz-Santana B."/>
            <person name="Ovrebo C."/>
            <person name="Racz N."/>
            <person name="Riley R."/>
            <person name="Savchenko A."/>
            <person name="Shiryaev A."/>
            <person name="Soop K."/>
            <person name="Spirin V."/>
            <person name="Szebenyi C."/>
            <person name="Tomsovsky M."/>
            <person name="Tulloss R.E."/>
            <person name="Uehling J."/>
            <person name="Grigoriev I.V."/>
            <person name="Vagvolgyi C."/>
            <person name="Papp T."/>
            <person name="Martin F.M."/>
            <person name="Miettinen O."/>
            <person name="Hibbett D.S."/>
            <person name="Nagy L.G."/>
        </authorList>
    </citation>
    <scope>NUCLEOTIDE SEQUENCE [LARGE SCALE GENOMIC DNA]</scope>
    <source>
        <strain evidence="2 3">CBS 962.96</strain>
    </source>
</reference>
<evidence type="ECO:0000313" key="2">
    <source>
        <dbReference type="EMBL" id="THU93259.1"/>
    </source>
</evidence>
<feature type="region of interest" description="Disordered" evidence="1">
    <location>
        <begin position="390"/>
        <end position="414"/>
    </location>
</feature>
<dbReference type="EMBL" id="ML179253">
    <property type="protein sequence ID" value="THU93259.1"/>
    <property type="molecule type" value="Genomic_DNA"/>
</dbReference>
<evidence type="ECO:0000256" key="1">
    <source>
        <dbReference type="SAM" id="MobiDB-lite"/>
    </source>
</evidence>
<name>A0A4S8LUJ0_DENBC</name>